<reference evidence="12" key="1">
    <citation type="journal article" date="2016" name="Nature">
        <title>Genome evolution in the allotetraploid frog Xenopus laevis.</title>
        <authorList>
            <person name="Session A.M."/>
            <person name="Uno Y."/>
            <person name="Kwon T."/>
            <person name="Chapman J.A."/>
            <person name="Toyoda A."/>
            <person name="Takahashi S."/>
            <person name="Fukui A."/>
            <person name="Hikosaka A."/>
            <person name="Suzuki A."/>
            <person name="Kondo M."/>
            <person name="van Heeringen S.J."/>
            <person name="Quigley I."/>
            <person name="Heinz S."/>
            <person name="Ogino H."/>
            <person name="Ochi H."/>
            <person name="Hellsten U."/>
            <person name="Lyons J.B."/>
            <person name="Simakov O."/>
            <person name="Putnam N."/>
            <person name="Stites J."/>
            <person name="Kuroki Y."/>
            <person name="Tanaka T."/>
            <person name="Michiue T."/>
            <person name="Watanabe M."/>
            <person name="Bogdanovic O."/>
            <person name="Lister R."/>
            <person name="Georgiou G."/>
            <person name="Paranjpe S.S."/>
            <person name="van Kruijsbergen I."/>
            <person name="Shu S."/>
            <person name="Carlson J."/>
            <person name="Kinoshita T."/>
            <person name="Ohta Y."/>
            <person name="Mawaribuchi S."/>
            <person name="Jenkins J."/>
            <person name="Grimwood J."/>
            <person name="Schmutz J."/>
            <person name="Mitros T."/>
            <person name="Mozaffari S.V."/>
            <person name="Suzuki Y."/>
            <person name="Haramoto Y."/>
            <person name="Yamamoto T.S."/>
            <person name="Takagi C."/>
            <person name="Heald R."/>
            <person name="Miller K."/>
            <person name="Haudenschild C."/>
            <person name="Kitzman J."/>
            <person name="Nakayama T."/>
            <person name="Izutsu Y."/>
            <person name="Robert J."/>
            <person name="Fortriede J."/>
            <person name="Burns K."/>
            <person name="Lotay V."/>
            <person name="Karimi K."/>
            <person name="Yasuoka Y."/>
            <person name="Dichmann D.S."/>
            <person name="Flajnik M.F."/>
            <person name="Houston D.W."/>
            <person name="Shendure J."/>
            <person name="DuPasquier L."/>
            <person name="Vize P.D."/>
            <person name="Zorn A.M."/>
            <person name="Ito M."/>
            <person name="Marcotte E.M."/>
            <person name="Wallingford J.B."/>
            <person name="Ito Y."/>
            <person name="Asashima M."/>
            <person name="Ueno N."/>
            <person name="Matsuda Y."/>
            <person name="Veenstra G.J."/>
            <person name="Fujiyama A."/>
            <person name="Harland R.M."/>
            <person name="Taira M."/>
            <person name="Rokhsar D.S."/>
        </authorList>
    </citation>
    <scope>NUCLEOTIDE SEQUENCE [LARGE SCALE GENOMIC DNA]</scope>
    <source>
        <strain evidence="12">J</strain>
    </source>
</reference>
<dbReference type="GO" id="GO:0005975">
    <property type="term" value="P:carbohydrate metabolic process"/>
    <property type="evidence" value="ECO:0007669"/>
    <property type="project" value="InterPro"/>
</dbReference>
<name>A0A974BYQ7_XENLA</name>
<dbReference type="Pfam" id="PF00232">
    <property type="entry name" value="Glyco_hydro_1"/>
    <property type="match status" value="4"/>
</dbReference>
<dbReference type="EMBL" id="CM004482">
    <property type="protein sequence ID" value="OCT63433.1"/>
    <property type="molecule type" value="Genomic_DNA"/>
</dbReference>
<feature type="transmembrane region" description="Helical" evidence="9">
    <location>
        <begin position="1837"/>
        <end position="1860"/>
    </location>
</feature>
<keyword evidence="4" id="KW-0325">Glycoprotein</keyword>
<evidence type="ECO:0000256" key="8">
    <source>
        <dbReference type="SAM" id="MobiDB-lite"/>
    </source>
</evidence>
<dbReference type="InterPro" id="IPR018120">
    <property type="entry name" value="Glyco_hydro_1_AS"/>
</dbReference>
<evidence type="ECO:0000256" key="2">
    <source>
        <dbReference type="ARBA" id="ARBA00011738"/>
    </source>
</evidence>
<feature type="active site" description="Nucleophile" evidence="6">
    <location>
        <position position="1219"/>
    </location>
</feature>
<comment type="similarity">
    <text evidence="1">Belongs to the glycosyl hydrolase 1 family.</text>
</comment>
<dbReference type="Gene3D" id="3.20.20.80">
    <property type="entry name" value="Glycosidases"/>
    <property type="match status" value="5"/>
</dbReference>
<feature type="active site" description="Nucleophile" evidence="6">
    <location>
        <position position="1696"/>
    </location>
</feature>
<feature type="chain" id="PRO_5036948873" description="Lactase-phlorizin hydrolase" evidence="10">
    <location>
        <begin position="22"/>
        <end position="1872"/>
    </location>
</feature>
<keyword evidence="10" id="KW-0732">Signal</keyword>
<keyword evidence="9" id="KW-0812">Transmembrane</keyword>
<dbReference type="PROSITE" id="PS00653">
    <property type="entry name" value="GLYCOSYL_HYDROL_F1_2"/>
    <property type="match status" value="2"/>
</dbReference>
<feature type="compositionally biased region" description="Low complexity" evidence="8">
    <location>
        <begin position="1803"/>
        <end position="1814"/>
    </location>
</feature>
<evidence type="ECO:0000313" key="12">
    <source>
        <dbReference type="Proteomes" id="UP000694892"/>
    </source>
</evidence>
<evidence type="ECO:0000256" key="9">
    <source>
        <dbReference type="SAM" id="Phobius"/>
    </source>
</evidence>
<organism evidence="11 12">
    <name type="scientific">Xenopus laevis</name>
    <name type="common">African clawed frog</name>
    <dbReference type="NCBI Taxonomy" id="8355"/>
    <lineage>
        <taxon>Eukaryota</taxon>
        <taxon>Metazoa</taxon>
        <taxon>Chordata</taxon>
        <taxon>Craniata</taxon>
        <taxon>Vertebrata</taxon>
        <taxon>Euteleostomi</taxon>
        <taxon>Amphibia</taxon>
        <taxon>Batrachia</taxon>
        <taxon>Anura</taxon>
        <taxon>Pipoidea</taxon>
        <taxon>Pipidae</taxon>
        <taxon>Xenopodinae</taxon>
        <taxon>Xenopus</taxon>
        <taxon>Xenopus</taxon>
    </lineage>
</organism>
<protein>
    <recommendedName>
        <fullName evidence="13">Lactase-phlorizin hydrolase</fullName>
    </recommendedName>
</protein>
<dbReference type="SUPFAM" id="SSF51445">
    <property type="entry name" value="(Trans)glycosidases"/>
    <property type="match status" value="4"/>
</dbReference>
<proteinExistence type="inferred from homology"/>
<accession>A0A974BYQ7</accession>
<keyword evidence="9" id="KW-1133">Transmembrane helix</keyword>
<dbReference type="PANTHER" id="PTHR10353:SF38">
    <property type="entry name" value="LACTASE_PHLORIZIN HYDROLASE"/>
    <property type="match status" value="1"/>
</dbReference>
<gene>
    <name evidence="11" type="ORF">XELAEV_18044529mg</name>
</gene>
<keyword evidence="3 7" id="KW-0378">Hydrolase</keyword>
<feature type="region of interest" description="Disordered" evidence="8">
    <location>
        <begin position="1792"/>
        <end position="1818"/>
    </location>
</feature>
<evidence type="ECO:0000256" key="1">
    <source>
        <dbReference type="ARBA" id="ARBA00010838"/>
    </source>
</evidence>
<dbReference type="Proteomes" id="UP000694892">
    <property type="component" value="Chromosome 9_10L"/>
</dbReference>
<feature type="signal peptide" evidence="10">
    <location>
        <begin position="1"/>
        <end position="21"/>
    </location>
</feature>
<dbReference type="OMA" id="AHWAEPK"/>
<dbReference type="InterPro" id="IPR017853">
    <property type="entry name" value="GH"/>
</dbReference>
<comment type="subunit">
    <text evidence="2">Homodimer.</text>
</comment>
<dbReference type="PANTHER" id="PTHR10353">
    <property type="entry name" value="GLYCOSYL HYDROLASE"/>
    <property type="match status" value="1"/>
</dbReference>
<evidence type="ECO:0000256" key="7">
    <source>
        <dbReference type="RuleBase" id="RU004468"/>
    </source>
</evidence>
<evidence type="ECO:0008006" key="13">
    <source>
        <dbReference type="Google" id="ProtNLM"/>
    </source>
</evidence>
<dbReference type="InterPro" id="IPR033132">
    <property type="entry name" value="GH_1_N_CS"/>
</dbReference>
<sequence length="1872" mass="212147">MGLAWTWALLILLYILGQGTCWQPDGEFIAIAGPLPRALVGGFNEVLGTRATECDDSYLHELKNQLSALRKHGATHYKINLQWAPGFQKGLEQTEPVRCCLKLLQLLVSLDLKPVVILEGGPGSSFLLPGTSNHVSGDISDQFVANADSAFSILGDLVDTWITFDIPSEFTGKASAADLQALLHAHEKIYTLYHHKYSSNEGKVSIALEPSLLDKCLSLQPHFLESVDFIALNIHYFCKDGNQMEESSEEQTIWKDREVLVYSLKLTNCSSTLQNKYLPAYKLSAEFTNYGAVFMGYDISEFLDYSPVTKERSEKSIENSLSSRSSYSTVWNKFANQAPGERDSFLQDVFPTGFQWGTSTAAFRVEGGWKEEGKGETIWDRFGHEDLAAQKATADVASDSYHKIDYDVYLLKGLRSNVYKFSISWSRIFPNGLKSKENAKGVKYYNKLINTLQATHIEPMITLFHWDLPQPLQDLGGWQNQSIVDAFAEYADFCFNSFGDRVKLWITFDDKLRWVAHNIIKAHAKAWHVYSDKYRAQQQGKVGISLNSDWAQPMRPSDPADVEAAERYLQFMLGLFAHPILVDGDYPAMLKSQIQLKQQQCPGTVSQLPIFSESEKSSIQGTADFLGISHYTSRLVNASVSASCAADYNNIGGFVPDVDPSWPVTSSPWISVVPWGIRRLLNYVKEEYMTGGLPIYITGNGMPTAHDVELYNDTTRMDYINTYINEVLKAIKNDNVSVNSYIVRSLLDGFEGPQGYSQRFGLHYVEFTDGNRQRTPKDSAYLFNNIIESNGFPKTQMTIKATSTSSWLQTKKLPFLPSSEVPSKAKVVWEKFSGQTAFERDMYYHGSFPEDFHWGVSTSAYQIEGGWDADGKGPSTWDTFTHIPGNIANNDNGDIACDSYNQMDADLYMLRSLGVTSYRFSLSWSRIFPTGTGTPNEKGVEYYNRLINKLLANSIFPMVTLYHFDLPQALQDMGGWENETVLNAFHSYADYCFKVFGDRVKFWMTFNQPHSIVTAGYGLGVFPPGVKDDPGSAPYRVAHNILKVHARVYHTYDQQYRASQGGVISLSLNTEWAEPKDHKDPREVEAADRYLQFTLGWFAHPIFKSGDYPDVMKWQVANKSELQNLKSSRLPYFTEEEKAYIQGTADVFCINIYTTKIVQHKTVKLNPPTFEGDRDTQESINTNWPSTGVSVHREVPWGLRRLLNWVKEEYGDVPIYITENGVAISSATDFDDNNRIFYYKTYIDEALKAHKLDGVNLKGYTAWSLMDTFEWNSGYSVRFGLHHVDFKNPSRPRTPKRSAIYYAEIIRNKGMPLSKEDEFLYGEFSKDFAWSVASASYQIEGAWRADGKSLSIWDQYAHTPLRIGNDDNGDIACDSYNRIEQDVTALKNLKVSHYRFSVSWSRILPDGTRNFVNEAGLNYYVRLIDALLVANISPQVTLYHWDLPQVLQNIGGWENDTIVEKFKDYADLLFQKLGDKVKFWITINEPYIVANLGYGYGTAAPGISSRPGRAPYIVGHNLIKAHAEAWHLYNDKYRASQGGLISITINSDWAEPRNPYKQEDVEAARRYMMFYGGWFANPIFNNGDYNEVMKSRVRERSLASGLTQSRLPEFTESEKQRIKGTFDYFGFNHYTTILASPFNLPISQQTYDADRGVASTTDHSWLGSGSFWLKVTPFGFRRILNWIKEEYNNPPILVTENGISERGTDLNDVWREHYYKEYINEALKAVKYDGVDLRGYTAWSLMDNFEWATGFAERFGLHYTNYSDPELARIPKKSTKYYRSIILCNGFPDPSNGSPPCLEPETEGTTAPTVTTPPSGENREEAVSFLGLEISPSDAEIALYVEFAILIAAVLGIVLLSVFYRKLAKKPKMSNF</sequence>
<evidence type="ECO:0000256" key="4">
    <source>
        <dbReference type="ARBA" id="ARBA00023180"/>
    </source>
</evidence>
<keyword evidence="5 7" id="KW-0326">Glycosidase</keyword>
<dbReference type="FunFam" id="3.20.20.80:FF:000013">
    <property type="entry name" value="lactase-phlorizin hydrolase"/>
    <property type="match status" value="3"/>
</dbReference>
<dbReference type="PROSITE" id="PS00572">
    <property type="entry name" value="GLYCOSYL_HYDROL_F1_1"/>
    <property type="match status" value="2"/>
</dbReference>
<evidence type="ECO:0000256" key="3">
    <source>
        <dbReference type="ARBA" id="ARBA00022801"/>
    </source>
</evidence>
<dbReference type="InterPro" id="IPR001360">
    <property type="entry name" value="Glyco_hydro_1"/>
</dbReference>
<evidence type="ECO:0000256" key="6">
    <source>
        <dbReference type="PROSITE-ProRule" id="PRU10055"/>
    </source>
</evidence>
<evidence type="ECO:0000313" key="11">
    <source>
        <dbReference type="EMBL" id="OCT63433.1"/>
    </source>
</evidence>
<keyword evidence="9" id="KW-0472">Membrane</keyword>
<dbReference type="PRINTS" id="PR00131">
    <property type="entry name" value="GLHYDRLASE1"/>
</dbReference>
<evidence type="ECO:0000256" key="10">
    <source>
        <dbReference type="SAM" id="SignalP"/>
    </source>
</evidence>
<evidence type="ECO:0000256" key="5">
    <source>
        <dbReference type="ARBA" id="ARBA00023295"/>
    </source>
</evidence>
<dbReference type="GO" id="GO:0000016">
    <property type="term" value="F:lactase activity"/>
    <property type="evidence" value="ECO:0007669"/>
    <property type="project" value="TreeGrafter"/>
</dbReference>